<dbReference type="EMBL" id="KY979132">
    <property type="protein sequence ID" value="ASD50509.1"/>
    <property type="molecule type" value="Genomic_DNA"/>
</dbReference>
<dbReference type="Proteomes" id="UP000224101">
    <property type="component" value="Segment"/>
</dbReference>
<dbReference type="InterPro" id="IPR029052">
    <property type="entry name" value="Metallo-depent_PP-like"/>
</dbReference>
<keyword evidence="1" id="KW-0378">Hydrolase</keyword>
<name>A0A218M398_9CAUD</name>
<sequence>MSDIYFTSDLHAFHKNIMKFCPATRHGDNVSEMTSILLDQINKTVKPGDTLYNLGDVSFGSAAQTEGFLGAIACRNHHLVYGNHDQVIRKSPKLQSLFASVQTELTITHRKVEIYMHHFPHRSWDKSHYGAFHLYGHHHGALEDEPWGRSMDVGIDARPFGDMKVWHIDEVFQILGAREPLGKFSD</sequence>
<dbReference type="OrthoDB" id="19076at10239"/>
<dbReference type="GO" id="GO:0016787">
    <property type="term" value="F:hydrolase activity"/>
    <property type="evidence" value="ECO:0007669"/>
    <property type="project" value="UniProtKB-KW"/>
</dbReference>
<dbReference type="RefSeq" id="YP_009609828.1">
    <property type="nucleotide sequence ID" value="NC_041997.1"/>
</dbReference>
<dbReference type="Gene3D" id="3.60.21.10">
    <property type="match status" value="1"/>
</dbReference>
<dbReference type="SUPFAM" id="SSF56300">
    <property type="entry name" value="Metallo-dependent phosphatases"/>
    <property type="match status" value="1"/>
</dbReference>
<dbReference type="KEGG" id="vg:40085913"/>
<accession>A0A218M398</accession>
<dbReference type="GeneID" id="40085913"/>
<protein>
    <submittedName>
        <fullName evidence="1">Phosphohydrolase</fullName>
    </submittedName>
</protein>
<organism evidence="1 2">
    <name type="scientific">Acidovorax phage ACP17</name>
    <dbReference type="NCBI Taxonomy" id="2010329"/>
    <lineage>
        <taxon>Viruses</taxon>
        <taxon>Duplodnaviria</taxon>
        <taxon>Heunggongvirae</taxon>
        <taxon>Uroviricota</taxon>
        <taxon>Caudoviricetes</taxon>
        <taxon>Busanvirus</taxon>
        <taxon>Busanvirus ACP17</taxon>
    </lineage>
</organism>
<evidence type="ECO:0000313" key="2">
    <source>
        <dbReference type="Proteomes" id="UP000224101"/>
    </source>
</evidence>
<keyword evidence="2" id="KW-1185">Reference proteome</keyword>
<proteinExistence type="predicted"/>
<evidence type="ECO:0000313" key="1">
    <source>
        <dbReference type="EMBL" id="ASD50509.1"/>
    </source>
</evidence>
<reference evidence="1 2" key="1">
    <citation type="submission" date="2017-08" db="EMBL/GenBank/DDBJ databases">
        <title>Characterization and complete genome sequence of novel bacteriophage infecting the causal agent of bacterial fruit blotch, Acidovorax citrulli.</title>
        <authorList>
            <person name="Midani A.R."/>
            <person name="Park S.-H."/>
            <person name="Choi T.-J."/>
        </authorList>
    </citation>
    <scope>NUCLEOTIDE SEQUENCE [LARGE SCALE GENOMIC DNA]</scope>
</reference>